<organism evidence="2 3">
    <name type="scientific">Allomyces macrogynus (strain ATCC 38327)</name>
    <name type="common">Allomyces javanicus var. macrogynus</name>
    <dbReference type="NCBI Taxonomy" id="578462"/>
    <lineage>
        <taxon>Eukaryota</taxon>
        <taxon>Fungi</taxon>
        <taxon>Fungi incertae sedis</taxon>
        <taxon>Blastocladiomycota</taxon>
        <taxon>Blastocladiomycetes</taxon>
        <taxon>Blastocladiales</taxon>
        <taxon>Blastocladiaceae</taxon>
        <taxon>Allomyces</taxon>
    </lineage>
</organism>
<dbReference type="Proteomes" id="UP000054350">
    <property type="component" value="Unassembled WGS sequence"/>
</dbReference>
<reference evidence="3" key="2">
    <citation type="submission" date="2009-11" db="EMBL/GenBank/DDBJ databases">
        <title>The Genome Sequence of Allomyces macrogynus strain ATCC 38327.</title>
        <authorList>
            <consortium name="The Broad Institute Genome Sequencing Platform"/>
            <person name="Russ C."/>
            <person name="Cuomo C."/>
            <person name="Shea T."/>
            <person name="Young S.K."/>
            <person name="Zeng Q."/>
            <person name="Koehrsen M."/>
            <person name="Haas B."/>
            <person name="Borodovsky M."/>
            <person name="Guigo R."/>
            <person name="Alvarado L."/>
            <person name="Berlin A."/>
            <person name="Borenstein D."/>
            <person name="Chen Z."/>
            <person name="Engels R."/>
            <person name="Freedman E."/>
            <person name="Gellesch M."/>
            <person name="Goldberg J."/>
            <person name="Griggs A."/>
            <person name="Gujja S."/>
            <person name="Heiman D."/>
            <person name="Hepburn T."/>
            <person name="Howarth C."/>
            <person name="Jen D."/>
            <person name="Larson L."/>
            <person name="Lewis B."/>
            <person name="Mehta T."/>
            <person name="Park D."/>
            <person name="Pearson M."/>
            <person name="Roberts A."/>
            <person name="Saif S."/>
            <person name="Shenoy N."/>
            <person name="Sisk P."/>
            <person name="Stolte C."/>
            <person name="Sykes S."/>
            <person name="Walk T."/>
            <person name="White J."/>
            <person name="Yandava C."/>
            <person name="Burger G."/>
            <person name="Gray M.W."/>
            <person name="Holland P.W.H."/>
            <person name="King N."/>
            <person name="Lang F.B.F."/>
            <person name="Roger A.J."/>
            <person name="Ruiz-Trillo I."/>
            <person name="Lander E."/>
            <person name="Nusbaum C."/>
        </authorList>
    </citation>
    <scope>NUCLEOTIDE SEQUENCE [LARGE SCALE GENOMIC DNA]</scope>
    <source>
        <strain evidence="3">ATCC 38327</strain>
    </source>
</reference>
<dbReference type="AlphaFoldDB" id="A0A0L0SE90"/>
<feature type="compositionally biased region" description="Low complexity" evidence="1">
    <location>
        <begin position="1"/>
        <end position="21"/>
    </location>
</feature>
<accession>A0A0L0SE90</accession>
<proteinExistence type="predicted"/>
<protein>
    <submittedName>
        <fullName evidence="2">Uncharacterized protein</fullName>
    </submittedName>
</protein>
<evidence type="ECO:0000313" key="3">
    <source>
        <dbReference type="Proteomes" id="UP000054350"/>
    </source>
</evidence>
<sequence>MTTPTTTKKAPAKAKVVGPAKPDTPVGKAIQAKRAELAAQRAAAAKVETMAVPEVVEEAAKVEKTPTAEDAAAARV</sequence>
<feature type="region of interest" description="Disordered" evidence="1">
    <location>
        <begin position="1"/>
        <end position="25"/>
    </location>
</feature>
<reference evidence="2 3" key="1">
    <citation type="submission" date="2009-11" db="EMBL/GenBank/DDBJ databases">
        <title>Annotation of Allomyces macrogynus ATCC 38327.</title>
        <authorList>
            <consortium name="The Broad Institute Genome Sequencing Platform"/>
            <person name="Russ C."/>
            <person name="Cuomo C."/>
            <person name="Burger G."/>
            <person name="Gray M.W."/>
            <person name="Holland P.W.H."/>
            <person name="King N."/>
            <person name="Lang F.B.F."/>
            <person name="Roger A.J."/>
            <person name="Ruiz-Trillo I."/>
            <person name="Young S.K."/>
            <person name="Zeng Q."/>
            <person name="Gargeya S."/>
            <person name="Fitzgerald M."/>
            <person name="Haas B."/>
            <person name="Abouelleil A."/>
            <person name="Alvarado L."/>
            <person name="Arachchi H.M."/>
            <person name="Berlin A."/>
            <person name="Chapman S.B."/>
            <person name="Gearin G."/>
            <person name="Goldberg J."/>
            <person name="Griggs A."/>
            <person name="Gujja S."/>
            <person name="Hansen M."/>
            <person name="Heiman D."/>
            <person name="Howarth C."/>
            <person name="Larimer J."/>
            <person name="Lui A."/>
            <person name="MacDonald P.J.P."/>
            <person name="McCowen C."/>
            <person name="Montmayeur A."/>
            <person name="Murphy C."/>
            <person name="Neiman D."/>
            <person name="Pearson M."/>
            <person name="Priest M."/>
            <person name="Roberts A."/>
            <person name="Saif S."/>
            <person name="Shea T."/>
            <person name="Sisk P."/>
            <person name="Stolte C."/>
            <person name="Sykes S."/>
            <person name="Wortman J."/>
            <person name="Nusbaum C."/>
            <person name="Birren B."/>
        </authorList>
    </citation>
    <scope>NUCLEOTIDE SEQUENCE [LARGE SCALE GENOMIC DNA]</scope>
    <source>
        <strain evidence="2 3">ATCC 38327</strain>
    </source>
</reference>
<name>A0A0L0SE90_ALLM3</name>
<evidence type="ECO:0000256" key="1">
    <source>
        <dbReference type="SAM" id="MobiDB-lite"/>
    </source>
</evidence>
<gene>
    <name evidence="2" type="ORF">AMAG_18599</name>
</gene>
<dbReference type="VEuPathDB" id="FungiDB:AMAG_18599"/>
<keyword evidence="3" id="KW-1185">Reference proteome</keyword>
<dbReference type="EMBL" id="GG745336">
    <property type="protein sequence ID" value="KNE60749.1"/>
    <property type="molecule type" value="Genomic_DNA"/>
</dbReference>
<evidence type="ECO:0000313" key="2">
    <source>
        <dbReference type="EMBL" id="KNE60749.1"/>
    </source>
</evidence>